<evidence type="ECO:0000313" key="6">
    <source>
        <dbReference type="EMBL" id="SDI87057.1"/>
    </source>
</evidence>
<gene>
    <name evidence="6" type="ORF">SAMN04488123_107180</name>
</gene>
<dbReference type="Gene3D" id="3.30.9.10">
    <property type="entry name" value="D-Amino Acid Oxidase, subunit A, domain 2"/>
    <property type="match status" value="1"/>
</dbReference>
<reference evidence="6 7" key="1">
    <citation type="submission" date="2016-10" db="EMBL/GenBank/DDBJ databases">
        <authorList>
            <person name="de Groot N.N."/>
        </authorList>
    </citation>
    <scope>NUCLEOTIDE SEQUENCE [LARGE SCALE GENOMIC DNA]</scope>
    <source>
        <strain evidence="6 7">DSM 21771</strain>
    </source>
</reference>
<keyword evidence="4" id="KW-0560">Oxidoreductase</keyword>
<dbReference type="OrthoDB" id="9794226at2"/>
<sequence length="377" mass="41752">MDADVAIVGVGSVGSMAAWQLSKKGISVLGFEQYGIGHDRSAAGGESRLFRTAYMEGSEYVPLLQESKILWEQLEKESGSSLLTLNGGLMIGEAESKVMSAILKSINDFDLAHERLTGDQARKIYPQFNIFNDDLVILDKNAGFIRPELAVVSATQQAIENGAKIKRYTKVDSISSDEKGVNIIAEDSSYKVRKLIVTTGAWTWKLLPFLKEQVIARRLLLTWFTPKDISKVTPDKLPIFARMRDNFRLTGAPTLDGSMVKASYTKDPQFVEEPFNLYRDVYPEELKQISESVEALLPGLHPDPVRASAYMDAYTPDNHAIVGELPNMSNVMIATGFSGHGFKLSPVIGKIISDICTDGKTDSDIHHLTPRRFNPYT</sequence>
<evidence type="ECO:0000259" key="5">
    <source>
        <dbReference type="Pfam" id="PF01266"/>
    </source>
</evidence>
<dbReference type="RefSeq" id="WP_090398494.1">
    <property type="nucleotide sequence ID" value="NZ_FNEN01000007.1"/>
</dbReference>
<dbReference type="AlphaFoldDB" id="A0A1G8P3N5"/>
<proteinExistence type="predicted"/>
<keyword evidence="3" id="KW-0274">FAD</keyword>
<keyword evidence="2" id="KW-0285">Flavoprotein</keyword>
<evidence type="ECO:0000313" key="7">
    <source>
        <dbReference type="Proteomes" id="UP000198853"/>
    </source>
</evidence>
<dbReference type="InterPro" id="IPR036188">
    <property type="entry name" value="FAD/NAD-bd_sf"/>
</dbReference>
<accession>A0A1G8P3N5</accession>
<dbReference type="EMBL" id="FNEN01000007">
    <property type="protein sequence ID" value="SDI87057.1"/>
    <property type="molecule type" value="Genomic_DNA"/>
</dbReference>
<protein>
    <submittedName>
        <fullName evidence="6">Sarcosine oxidase</fullName>
    </submittedName>
</protein>
<dbReference type="Gene3D" id="3.50.50.60">
    <property type="entry name" value="FAD/NAD(P)-binding domain"/>
    <property type="match status" value="1"/>
</dbReference>
<comment type="cofactor">
    <cofactor evidence="1">
        <name>FAD</name>
        <dbReference type="ChEBI" id="CHEBI:57692"/>
    </cofactor>
</comment>
<dbReference type="InterPro" id="IPR006076">
    <property type="entry name" value="FAD-dep_OxRdtase"/>
</dbReference>
<evidence type="ECO:0000256" key="1">
    <source>
        <dbReference type="ARBA" id="ARBA00001974"/>
    </source>
</evidence>
<evidence type="ECO:0000256" key="2">
    <source>
        <dbReference type="ARBA" id="ARBA00022630"/>
    </source>
</evidence>
<dbReference type="NCBIfam" id="NF008425">
    <property type="entry name" value="PRK11259.1"/>
    <property type="match status" value="1"/>
</dbReference>
<dbReference type="GO" id="GO:0050660">
    <property type="term" value="F:flavin adenine dinucleotide binding"/>
    <property type="evidence" value="ECO:0007669"/>
    <property type="project" value="InterPro"/>
</dbReference>
<dbReference type="InterPro" id="IPR045170">
    <property type="entry name" value="MTOX"/>
</dbReference>
<keyword evidence="7" id="KW-1185">Reference proteome</keyword>
<dbReference type="Pfam" id="PF01266">
    <property type="entry name" value="DAO"/>
    <property type="match status" value="1"/>
</dbReference>
<evidence type="ECO:0000256" key="4">
    <source>
        <dbReference type="ARBA" id="ARBA00023002"/>
    </source>
</evidence>
<dbReference type="PANTHER" id="PTHR10961">
    <property type="entry name" value="PEROXISOMAL SARCOSINE OXIDASE"/>
    <property type="match status" value="1"/>
</dbReference>
<organism evidence="6 7">
    <name type="scientific">Natribacillus halophilus</name>
    <dbReference type="NCBI Taxonomy" id="549003"/>
    <lineage>
        <taxon>Bacteria</taxon>
        <taxon>Bacillati</taxon>
        <taxon>Bacillota</taxon>
        <taxon>Bacilli</taxon>
        <taxon>Bacillales</taxon>
        <taxon>Bacillaceae</taxon>
        <taxon>Natribacillus</taxon>
    </lineage>
</organism>
<name>A0A1G8P3N5_9BACI</name>
<dbReference type="PANTHER" id="PTHR10961:SF7">
    <property type="entry name" value="FAD DEPENDENT OXIDOREDUCTASE DOMAIN-CONTAINING PROTEIN"/>
    <property type="match status" value="1"/>
</dbReference>
<feature type="domain" description="FAD dependent oxidoreductase" evidence="5">
    <location>
        <begin position="4"/>
        <end position="354"/>
    </location>
</feature>
<dbReference type="GO" id="GO:0008115">
    <property type="term" value="F:sarcosine oxidase activity"/>
    <property type="evidence" value="ECO:0007669"/>
    <property type="project" value="TreeGrafter"/>
</dbReference>
<evidence type="ECO:0000256" key="3">
    <source>
        <dbReference type="ARBA" id="ARBA00022827"/>
    </source>
</evidence>
<dbReference type="SUPFAM" id="SSF51905">
    <property type="entry name" value="FAD/NAD(P)-binding domain"/>
    <property type="match status" value="1"/>
</dbReference>
<dbReference type="Proteomes" id="UP000198853">
    <property type="component" value="Unassembled WGS sequence"/>
</dbReference>